<comment type="caution">
    <text evidence="1">The sequence shown here is derived from an EMBL/GenBank/DDBJ whole genome shotgun (WGS) entry which is preliminary data.</text>
</comment>
<dbReference type="SUPFAM" id="SSF52540">
    <property type="entry name" value="P-loop containing nucleoside triphosphate hydrolases"/>
    <property type="match status" value="1"/>
</dbReference>
<evidence type="ECO:0000313" key="1">
    <source>
        <dbReference type="EMBL" id="MBX0294593.1"/>
    </source>
</evidence>
<dbReference type="Gene3D" id="3.40.50.300">
    <property type="entry name" value="P-loop containing nucleotide triphosphate hydrolases"/>
    <property type="match status" value="1"/>
</dbReference>
<dbReference type="RefSeq" id="WP_220579275.1">
    <property type="nucleotide sequence ID" value="NZ_RKLT01000002.1"/>
</dbReference>
<proteinExistence type="predicted"/>
<gene>
    <name evidence="1" type="ORF">EGH23_06825</name>
</gene>
<dbReference type="Pfam" id="PF24336">
    <property type="entry name" value="DUF7504"/>
    <property type="match status" value="1"/>
</dbReference>
<keyword evidence="2" id="KW-1185">Reference proteome</keyword>
<sequence>MYDLGPRFTETSVEPGANLLLRGPPLTGKRQLATEILAAGAATTEGTVVVSTRHSAERIRTDYRTLFDEPAIDTVGIVDAVTRHRGHAVEPDGYTKYVSSPRDLTELGVKFAEFVRSYYVEGRVERMCAFLDSLTTLLLYTTLQTVFRFTHVFASRVENADALGLYTIESTVHDGETLDALTKLFDGTITVDNAGTATLSGAAFDDRTVDL</sequence>
<dbReference type="Proteomes" id="UP001430455">
    <property type="component" value="Unassembled WGS sequence"/>
</dbReference>
<dbReference type="InterPro" id="IPR027417">
    <property type="entry name" value="P-loop_NTPase"/>
</dbReference>
<evidence type="ECO:0000313" key="2">
    <source>
        <dbReference type="Proteomes" id="UP001430455"/>
    </source>
</evidence>
<dbReference type="AlphaFoldDB" id="A0AAW4P9W3"/>
<accession>A0AAW4P9W3</accession>
<dbReference type="EMBL" id="RKLT01000002">
    <property type="protein sequence ID" value="MBX0294593.1"/>
    <property type="molecule type" value="Genomic_DNA"/>
</dbReference>
<reference evidence="1 2" key="1">
    <citation type="submission" date="2021-06" db="EMBL/GenBank/DDBJ databases">
        <title>Halomicroarcula sp. a new haloarchaeum isolated from saline soil.</title>
        <authorList>
            <person name="Duran-Viseras A."/>
            <person name="Sanchez-Porro C."/>
            <person name="Ventosa A."/>
        </authorList>
    </citation>
    <scope>NUCLEOTIDE SEQUENCE [LARGE SCALE GENOMIC DNA]</scope>
    <source>
        <strain evidence="1 2">F27</strain>
    </source>
</reference>
<protein>
    <submittedName>
        <fullName evidence="1">Recombinase RecA</fullName>
    </submittedName>
</protein>
<organism evidence="1 2">
    <name type="scientific">Haloarcula nitratireducens</name>
    <dbReference type="NCBI Taxonomy" id="2487749"/>
    <lineage>
        <taxon>Archaea</taxon>
        <taxon>Methanobacteriati</taxon>
        <taxon>Methanobacteriota</taxon>
        <taxon>Stenosarchaea group</taxon>
        <taxon>Halobacteria</taxon>
        <taxon>Halobacteriales</taxon>
        <taxon>Haloarculaceae</taxon>
        <taxon>Haloarcula</taxon>
    </lineage>
</organism>
<name>A0AAW4P9W3_9EURY</name>
<dbReference type="InterPro" id="IPR055927">
    <property type="entry name" value="DUF7504"/>
</dbReference>